<evidence type="ECO:0000313" key="3">
    <source>
        <dbReference type="Proteomes" id="UP001558613"/>
    </source>
</evidence>
<organism evidence="2 3">
    <name type="scientific">Cirrhinus molitorella</name>
    <name type="common">mud carp</name>
    <dbReference type="NCBI Taxonomy" id="172907"/>
    <lineage>
        <taxon>Eukaryota</taxon>
        <taxon>Metazoa</taxon>
        <taxon>Chordata</taxon>
        <taxon>Craniata</taxon>
        <taxon>Vertebrata</taxon>
        <taxon>Euteleostomi</taxon>
        <taxon>Actinopterygii</taxon>
        <taxon>Neopterygii</taxon>
        <taxon>Teleostei</taxon>
        <taxon>Ostariophysi</taxon>
        <taxon>Cypriniformes</taxon>
        <taxon>Cyprinidae</taxon>
        <taxon>Labeoninae</taxon>
        <taxon>Labeonini</taxon>
        <taxon>Cirrhinus</taxon>
    </lineage>
</organism>
<comment type="caution">
    <text evidence="2">The sequence shown here is derived from an EMBL/GenBank/DDBJ whole genome shotgun (WGS) entry which is preliminary data.</text>
</comment>
<sequence length="87" mass="9980">MTSVMDLFRMIQRRPGRMRNFPLALLSHLLRGPIHHGYRDWPYALGWLLALSLILLVPGWALGQLFAGKGSLKQDPQEIHDSCISWN</sequence>
<keyword evidence="3" id="KW-1185">Reference proteome</keyword>
<feature type="transmembrane region" description="Helical" evidence="1">
    <location>
        <begin position="41"/>
        <end position="63"/>
    </location>
</feature>
<protein>
    <submittedName>
        <fullName evidence="2">Uncharacterized protein</fullName>
    </submittedName>
</protein>
<dbReference type="Proteomes" id="UP001558613">
    <property type="component" value="Unassembled WGS sequence"/>
</dbReference>
<keyword evidence="1" id="KW-0472">Membrane</keyword>
<name>A0ABR3MXI8_9TELE</name>
<evidence type="ECO:0000256" key="1">
    <source>
        <dbReference type="SAM" id="Phobius"/>
    </source>
</evidence>
<evidence type="ECO:0000313" key="2">
    <source>
        <dbReference type="EMBL" id="KAL1269348.1"/>
    </source>
</evidence>
<keyword evidence="1" id="KW-0812">Transmembrane</keyword>
<keyword evidence="1" id="KW-1133">Transmembrane helix</keyword>
<dbReference type="EMBL" id="JAYMGO010000008">
    <property type="protein sequence ID" value="KAL1269348.1"/>
    <property type="molecule type" value="Genomic_DNA"/>
</dbReference>
<gene>
    <name evidence="2" type="ORF">QQF64_031637</name>
</gene>
<proteinExistence type="predicted"/>
<reference evidence="2 3" key="1">
    <citation type="submission" date="2023-09" db="EMBL/GenBank/DDBJ databases">
        <authorList>
            <person name="Wang M."/>
        </authorList>
    </citation>
    <scope>NUCLEOTIDE SEQUENCE [LARGE SCALE GENOMIC DNA]</scope>
    <source>
        <strain evidence="2">GT-2023</strain>
        <tissue evidence="2">Liver</tissue>
    </source>
</reference>
<accession>A0ABR3MXI8</accession>